<gene>
    <name evidence="2" type="ORF">CDN99_00800</name>
</gene>
<sequence length="559" mass="59912">MATATATGMATATGRPTARPRWARARPDAMTGTPVFRRRPLSLASAAALSALAALALAHGAARAQEADTASQGTERKGFTVVPRVSVTETWTDNLALSPAGSRDKALITQVSPGITLSSQSGAVRGMFDYTLDGLVYLKSDRQSRLQNQLNTRGTAELVPQALFVDVQGNISQQSVSAFGQQAPSNQLDNPNRTEMRTLQVSPYWRGTLGSLANFELRAAGQIRNSSENTSGIGGVGANSGDSKDGSLSLNIGGPQGRVLNWGLQASTRRIHFDQTGIDNRTTTVQGSLTWVPDIDWTLGTNVGRERSDYFGSDTSTVYGFSAKWTPTPRTRIEGDWQHHSYGDSHNLSIEHRMTQIALRASNSQSVTTNDAPTGQASNYQLLDLQFSGIEPDPVKRDALVRAVLAAMGLNGDALTGNGFISNTAMLQKRTEVSIGWNGPRLVATLAANDSTTTRLGVSPTGTGDLSLTNRIRQRGASISLAYRFTPLSSGNLTYTRQHTVGDDIGSTDMKSLMANVAIRLGPRSDANLGLRHTRYDDGVFANSGYRENALFASLTQRF</sequence>
<organism evidence="2 3">
    <name type="scientific">Roseateles aquatilis</name>
    <dbReference type="NCBI Taxonomy" id="431061"/>
    <lineage>
        <taxon>Bacteria</taxon>
        <taxon>Pseudomonadati</taxon>
        <taxon>Pseudomonadota</taxon>
        <taxon>Betaproteobacteria</taxon>
        <taxon>Burkholderiales</taxon>
        <taxon>Sphaerotilaceae</taxon>
        <taxon>Roseateles</taxon>
    </lineage>
</organism>
<accession>A0A246JKE9</accession>
<feature type="region of interest" description="Disordered" evidence="1">
    <location>
        <begin position="1"/>
        <end position="28"/>
    </location>
</feature>
<feature type="region of interest" description="Disordered" evidence="1">
    <location>
        <begin position="226"/>
        <end position="248"/>
    </location>
</feature>
<keyword evidence="3" id="KW-1185">Reference proteome</keyword>
<protein>
    <submittedName>
        <fullName evidence="2">TIGR03016 family PEP-CTERM system-associated outer membrane protein</fullName>
    </submittedName>
</protein>
<dbReference type="EMBL" id="NIOF01000001">
    <property type="protein sequence ID" value="OWQ93077.1"/>
    <property type="molecule type" value="Genomic_DNA"/>
</dbReference>
<dbReference type="NCBIfam" id="TIGR03016">
    <property type="entry name" value="pepcterm_hypo_1"/>
    <property type="match status" value="1"/>
</dbReference>
<evidence type="ECO:0000313" key="2">
    <source>
        <dbReference type="EMBL" id="OWQ93077.1"/>
    </source>
</evidence>
<evidence type="ECO:0000256" key="1">
    <source>
        <dbReference type="SAM" id="MobiDB-lite"/>
    </source>
</evidence>
<dbReference type="Proteomes" id="UP000197468">
    <property type="component" value="Unassembled WGS sequence"/>
</dbReference>
<proteinExistence type="predicted"/>
<feature type="compositionally biased region" description="Low complexity" evidence="1">
    <location>
        <begin position="1"/>
        <end position="20"/>
    </location>
</feature>
<name>A0A246JKE9_9BURK</name>
<reference evidence="2 3" key="1">
    <citation type="journal article" date="2008" name="Int. J. Syst. Evol. Microbiol.">
        <title>Description of Roseateles aquatilis sp. nov. and Roseateles terrae sp. nov., in the class Betaproteobacteria, and emended description of the genus Roseateles.</title>
        <authorList>
            <person name="Gomila M."/>
            <person name="Bowien B."/>
            <person name="Falsen E."/>
            <person name="Moore E.R."/>
            <person name="Lalucat J."/>
        </authorList>
    </citation>
    <scope>NUCLEOTIDE SEQUENCE [LARGE SCALE GENOMIC DNA]</scope>
    <source>
        <strain evidence="2 3">CCUG 48205</strain>
    </source>
</reference>
<dbReference type="InterPro" id="IPR017467">
    <property type="entry name" value="CHP03016_PEP-CTERM"/>
</dbReference>
<comment type="caution">
    <text evidence="2">The sequence shown here is derived from an EMBL/GenBank/DDBJ whole genome shotgun (WGS) entry which is preliminary data.</text>
</comment>
<evidence type="ECO:0000313" key="3">
    <source>
        <dbReference type="Proteomes" id="UP000197468"/>
    </source>
</evidence>
<dbReference type="AlphaFoldDB" id="A0A246JKE9"/>
<dbReference type="SUPFAM" id="SSF56935">
    <property type="entry name" value="Porins"/>
    <property type="match status" value="1"/>
</dbReference>